<dbReference type="Gene3D" id="3.40.30.10">
    <property type="entry name" value="Glutaredoxin"/>
    <property type="match status" value="1"/>
</dbReference>
<evidence type="ECO:0000256" key="1">
    <source>
        <dbReference type="SAM" id="SignalP"/>
    </source>
</evidence>
<dbReference type="InterPro" id="IPR036249">
    <property type="entry name" value="Thioredoxin-like_sf"/>
</dbReference>
<keyword evidence="1" id="KW-0732">Signal</keyword>
<proteinExistence type="predicted"/>
<accession>A0A2J4XV15</accession>
<organism evidence="3 4">
    <name type="scientific">Klebsiella michiganensis</name>
    <dbReference type="NCBI Taxonomy" id="1134687"/>
    <lineage>
        <taxon>Bacteria</taxon>
        <taxon>Pseudomonadati</taxon>
        <taxon>Pseudomonadota</taxon>
        <taxon>Gammaproteobacteria</taxon>
        <taxon>Enterobacterales</taxon>
        <taxon>Enterobacteriaceae</taxon>
        <taxon>Klebsiella/Raoultella group</taxon>
        <taxon>Klebsiella</taxon>
    </lineage>
</organism>
<dbReference type="Proteomes" id="UP000234661">
    <property type="component" value="Unassembled WGS sequence"/>
</dbReference>
<dbReference type="SUPFAM" id="SSF52833">
    <property type="entry name" value="Thioredoxin-like"/>
    <property type="match status" value="1"/>
</dbReference>
<feature type="signal peptide" evidence="1">
    <location>
        <begin position="1"/>
        <end position="24"/>
    </location>
</feature>
<sequence length="120" mass="13625">MKFKFGLYFLLPFISAVAFNTSFAQNNEPDKTFSAAQEKRIGEIAADYLRAHPEILIQMSEKLQQEQEAKQTRGLKSTALEQQANILGNKNIPSWGPGDGKVMVVEFFDYQCIWCSRFAP</sequence>
<comment type="caution">
    <text evidence="3">The sequence shown here is derived from an EMBL/GenBank/DDBJ whole genome shotgun (WGS) entry which is preliminary data.</text>
</comment>
<evidence type="ECO:0000313" key="4">
    <source>
        <dbReference type="Proteomes" id="UP000234661"/>
    </source>
</evidence>
<dbReference type="AlphaFoldDB" id="A0A2J4XV15"/>
<evidence type="ECO:0000259" key="2">
    <source>
        <dbReference type="Pfam" id="PF18312"/>
    </source>
</evidence>
<reference evidence="3 4" key="2">
    <citation type="submission" date="2018-01" db="EMBL/GenBank/DDBJ databases">
        <title>Genomic study of Klebsiella pneumoniae.</title>
        <authorList>
            <person name="Yang Y."/>
            <person name="Bicalho R."/>
        </authorList>
    </citation>
    <scope>NUCLEOTIDE SEQUENCE [LARGE SCALE GENOMIC DNA]</scope>
    <source>
        <strain evidence="3 4">A2</strain>
    </source>
</reference>
<evidence type="ECO:0000313" key="3">
    <source>
        <dbReference type="EMBL" id="PLM42106.1"/>
    </source>
</evidence>
<dbReference type="EMBL" id="PIET01002733">
    <property type="protein sequence ID" value="PLM42106.1"/>
    <property type="molecule type" value="Genomic_DNA"/>
</dbReference>
<feature type="domain" description="Copper resistance protein ScsC N-terminal" evidence="2">
    <location>
        <begin position="37"/>
        <end position="70"/>
    </location>
</feature>
<reference evidence="3 4" key="1">
    <citation type="submission" date="2017-11" db="EMBL/GenBank/DDBJ databases">
        <authorList>
            <person name="Han C.G."/>
        </authorList>
    </citation>
    <scope>NUCLEOTIDE SEQUENCE [LARGE SCALE GENOMIC DNA]</scope>
    <source>
        <strain evidence="3 4">A2</strain>
    </source>
</reference>
<dbReference type="Pfam" id="PF18312">
    <property type="entry name" value="ScsC_N"/>
    <property type="match status" value="1"/>
</dbReference>
<feature type="non-terminal residue" evidence="3">
    <location>
        <position position="120"/>
    </location>
</feature>
<name>A0A2J4XV15_9ENTR</name>
<protein>
    <submittedName>
        <fullName evidence="3">Disulfide bond formation protein DsbA</fullName>
    </submittedName>
</protein>
<gene>
    <name evidence="3" type="ORF">CWM85_41445</name>
</gene>
<dbReference type="InterPro" id="IPR041205">
    <property type="entry name" value="ScsC_N"/>
</dbReference>
<feature type="chain" id="PRO_5014458312" evidence="1">
    <location>
        <begin position="25"/>
        <end position="120"/>
    </location>
</feature>